<dbReference type="EMBL" id="RCHS01003679">
    <property type="protein sequence ID" value="RMX40191.1"/>
    <property type="molecule type" value="Genomic_DNA"/>
</dbReference>
<dbReference type="InterPro" id="IPR056047">
    <property type="entry name" value="CRMPA-like_DUF7630"/>
</dbReference>
<feature type="transmembrane region" description="Helical" evidence="1">
    <location>
        <begin position="189"/>
        <end position="210"/>
    </location>
</feature>
<feature type="transmembrane region" description="Helical" evidence="1">
    <location>
        <begin position="222"/>
        <end position="241"/>
    </location>
</feature>
<feature type="non-terminal residue" evidence="3">
    <location>
        <position position="1"/>
    </location>
</feature>
<keyword evidence="1" id="KW-0472">Membrane</keyword>
<feature type="transmembrane region" description="Helical" evidence="1">
    <location>
        <begin position="554"/>
        <end position="574"/>
    </location>
</feature>
<gene>
    <name evidence="3" type="ORF">pdam_00023784</name>
</gene>
<reference evidence="3 4" key="1">
    <citation type="journal article" date="2018" name="Sci. Rep.">
        <title>Comparative analysis of the Pocillopora damicornis genome highlights role of immune system in coral evolution.</title>
        <authorList>
            <person name="Cunning R."/>
            <person name="Bay R.A."/>
            <person name="Gillette P."/>
            <person name="Baker A.C."/>
            <person name="Traylor-Knowles N."/>
        </authorList>
    </citation>
    <scope>NUCLEOTIDE SEQUENCE [LARGE SCALE GENOMIC DNA]</scope>
    <source>
        <strain evidence="3">RSMAS</strain>
        <tissue evidence="3">Whole animal</tissue>
    </source>
</reference>
<evidence type="ECO:0000313" key="3">
    <source>
        <dbReference type="EMBL" id="RMX40191.1"/>
    </source>
</evidence>
<feature type="transmembrane region" description="Helical" evidence="1">
    <location>
        <begin position="293"/>
        <end position="313"/>
    </location>
</feature>
<dbReference type="Proteomes" id="UP000275408">
    <property type="component" value="Unassembled WGS sequence"/>
</dbReference>
<evidence type="ECO:0000313" key="4">
    <source>
        <dbReference type="Proteomes" id="UP000275408"/>
    </source>
</evidence>
<evidence type="ECO:0000256" key="1">
    <source>
        <dbReference type="SAM" id="Phobius"/>
    </source>
</evidence>
<keyword evidence="4" id="KW-1185">Reference proteome</keyword>
<accession>A0A3M6TFS0</accession>
<dbReference type="AlphaFoldDB" id="A0A3M6TFS0"/>
<name>A0A3M6TFS0_POCDA</name>
<dbReference type="OrthoDB" id="5950997at2759"/>
<evidence type="ECO:0000259" key="2">
    <source>
        <dbReference type="Pfam" id="PF24633"/>
    </source>
</evidence>
<proteinExistence type="predicted"/>
<dbReference type="PANTHER" id="PTHR11319">
    <property type="entry name" value="G PROTEIN-COUPLED RECEPTOR-RELATED"/>
    <property type="match status" value="1"/>
</dbReference>
<feature type="transmembrane region" description="Helical" evidence="1">
    <location>
        <begin position="339"/>
        <end position="355"/>
    </location>
</feature>
<keyword evidence="1" id="KW-1133">Transmembrane helix</keyword>
<keyword evidence="1" id="KW-0812">Transmembrane</keyword>
<dbReference type="STRING" id="46731.A0A3M6TFS0"/>
<comment type="caution">
    <text evidence="3">The sequence shown here is derived from an EMBL/GenBank/DDBJ whole genome shotgun (WGS) entry which is preliminary data.</text>
</comment>
<sequence length="703" mass="78936">GFYSDTLGYVAEGCKKCPKGSYVAYNKRPGKSVLDCKACPLGKENDVNYVGTESDFFAGYRACQCLKEHYRTHLFHGCYKCNQKSGLICQDDYASLKRGHWWHWRNESYKYRYKDFIKNLLASLPALDEFSVQYPHPIPTPYKCPVEDSCKGGLDSECALGYEGPLCAVCSSGYYKQLKPCIKCPSKPWIVGQMSVIAAIVFLIIAFAVWKRRQKSGRTRGQFLIDTILSKLKIVIGFYQVTHGLLEAFSYIKWPDSLQDVAKYSGILQMNFLQVSPIHCLSSGLSMNAFGDLSLILSINATVIALSFLVYGFRKVCIIRNGSLENEERLNKISQTKELVCRNLFFFLYVTYLSTCTKTANVLPFACRKLCSDENEDSCNEYLKADYSIKCHGPMYSQFETVAYISTAYIFALPTASLIALWRHRKALLTSTAGEPAYDSEAVAGLRFLFENYKSRSWYWELVETSRKIILTSVLILVGQESRSYIGLAWVVAGMYGVLFSWIKPIQDSFENRLMTTSLAVTVVNLGVGAVSRIPVENVSKDFDINTDTLAMKILILGANSLVLGLLVVQYLVYLHQYFNEWRKNPQWSFSCCLALLLPLNDMQGDVQGVVGTNILDNQLETGMMDKPSIADCVQDSGALSFALAPAEGEGDDVAHLESQEQIRIGASKRTLVKSNRGTQTDLFMPSAYVVAAQQSFEDTYMW</sequence>
<protein>
    <recommendedName>
        <fullName evidence="2">DUF7630 domain-containing protein</fullName>
    </recommendedName>
</protein>
<organism evidence="3 4">
    <name type="scientific">Pocillopora damicornis</name>
    <name type="common">Cauliflower coral</name>
    <name type="synonym">Millepora damicornis</name>
    <dbReference type="NCBI Taxonomy" id="46731"/>
    <lineage>
        <taxon>Eukaryota</taxon>
        <taxon>Metazoa</taxon>
        <taxon>Cnidaria</taxon>
        <taxon>Anthozoa</taxon>
        <taxon>Hexacorallia</taxon>
        <taxon>Scleractinia</taxon>
        <taxon>Astrocoeniina</taxon>
        <taxon>Pocilloporidae</taxon>
        <taxon>Pocillopora</taxon>
    </lineage>
</organism>
<feature type="transmembrane region" description="Helical" evidence="1">
    <location>
        <begin position="402"/>
        <end position="422"/>
    </location>
</feature>
<feature type="transmembrane region" description="Helical" evidence="1">
    <location>
        <begin position="484"/>
        <end position="502"/>
    </location>
</feature>
<feature type="domain" description="DUF7630" evidence="2">
    <location>
        <begin position="143"/>
        <end position="184"/>
    </location>
</feature>
<dbReference type="PANTHER" id="PTHR11319:SF35">
    <property type="entry name" value="OUTER MEMBRANE PROTEIN PMPC-RELATED"/>
    <property type="match status" value="1"/>
</dbReference>
<dbReference type="Pfam" id="PF24633">
    <property type="entry name" value="DUF7630"/>
    <property type="match status" value="1"/>
</dbReference>